<dbReference type="Proteomes" id="UP000663823">
    <property type="component" value="Unassembled WGS sequence"/>
</dbReference>
<dbReference type="GO" id="GO:0003676">
    <property type="term" value="F:nucleic acid binding"/>
    <property type="evidence" value="ECO:0007669"/>
    <property type="project" value="InterPro"/>
</dbReference>
<dbReference type="PROSITE" id="PS50994">
    <property type="entry name" value="INTEGRASE"/>
    <property type="match status" value="1"/>
</dbReference>
<proteinExistence type="predicted"/>
<protein>
    <recommendedName>
        <fullName evidence="1">Integrase catalytic domain-containing protein</fullName>
    </recommendedName>
</protein>
<dbReference type="InterPro" id="IPR041588">
    <property type="entry name" value="Integrase_H2C2"/>
</dbReference>
<dbReference type="InterPro" id="IPR050951">
    <property type="entry name" value="Retrovirus_Pol_polyprotein"/>
</dbReference>
<dbReference type="AlphaFoldDB" id="A0A814ACZ2"/>
<dbReference type="InterPro" id="IPR036397">
    <property type="entry name" value="RNaseH_sf"/>
</dbReference>
<dbReference type="EMBL" id="CAJNOU010000165">
    <property type="protein sequence ID" value="CAF0896354.1"/>
    <property type="molecule type" value="Genomic_DNA"/>
</dbReference>
<dbReference type="EMBL" id="CAJOAX010011612">
    <property type="protein sequence ID" value="CAF4096805.1"/>
    <property type="molecule type" value="Genomic_DNA"/>
</dbReference>
<dbReference type="PANTHER" id="PTHR37984:SF5">
    <property type="entry name" value="PROTEIN NYNRIN-LIKE"/>
    <property type="match status" value="1"/>
</dbReference>
<dbReference type="Pfam" id="PF00665">
    <property type="entry name" value="rve"/>
    <property type="match status" value="1"/>
</dbReference>
<dbReference type="GO" id="GO:0015074">
    <property type="term" value="P:DNA integration"/>
    <property type="evidence" value="ECO:0007669"/>
    <property type="project" value="InterPro"/>
</dbReference>
<dbReference type="Pfam" id="PF17921">
    <property type="entry name" value="Integrase_H2C2"/>
    <property type="match status" value="1"/>
</dbReference>
<dbReference type="OrthoDB" id="2499658at2759"/>
<name>A0A814ACZ2_9BILA</name>
<dbReference type="Gene3D" id="1.10.340.70">
    <property type="match status" value="1"/>
</dbReference>
<organism evidence="3 5">
    <name type="scientific">Rotaria sordida</name>
    <dbReference type="NCBI Taxonomy" id="392033"/>
    <lineage>
        <taxon>Eukaryota</taxon>
        <taxon>Metazoa</taxon>
        <taxon>Spiralia</taxon>
        <taxon>Gnathifera</taxon>
        <taxon>Rotifera</taxon>
        <taxon>Eurotatoria</taxon>
        <taxon>Bdelloidea</taxon>
        <taxon>Philodinida</taxon>
        <taxon>Philodinidae</taxon>
        <taxon>Rotaria</taxon>
    </lineage>
</organism>
<dbReference type="Proteomes" id="UP000663889">
    <property type="component" value="Unassembled WGS sequence"/>
</dbReference>
<dbReference type="PANTHER" id="PTHR37984">
    <property type="entry name" value="PROTEIN CBG26694"/>
    <property type="match status" value="1"/>
</dbReference>
<evidence type="ECO:0000259" key="1">
    <source>
        <dbReference type="PROSITE" id="PS50994"/>
    </source>
</evidence>
<evidence type="ECO:0000313" key="4">
    <source>
        <dbReference type="EMBL" id="CAF4096805.1"/>
    </source>
</evidence>
<dbReference type="SUPFAM" id="SSF53098">
    <property type="entry name" value="Ribonuclease H-like"/>
    <property type="match status" value="1"/>
</dbReference>
<reference evidence="3" key="1">
    <citation type="submission" date="2021-02" db="EMBL/GenBank/DDBJ databases">
        <authorList>
            <person name="Nowell W R."/>
        </authorList>
    </citation>
    <scope>NUCLEOTIDE SEQUENCE</scope>
</reference>
<dbReference type="EMBL" id="CAJNOO010000338">
    <property type="protein sequence ID" value="CAF0910944.1"/>
    <property type="molecule type" value="Genomic_DNA"/>
</dbReference>
<evidence type="ECO:0000313" key="3">
    <source>
        <dbReference type="EMBL" id="CAF0910944.1"/>
    </source>
</evidence>
<evidence type="ECO:0000313" key="2">
    <source>
        <dbReference type="EMBL" id="CAF0896354.1"/>
    </source>
</evidence>
<dbReference type="InterPro" id="IPR012337">
    <property type="entry name" value="RNaseH-like_sf"/>
</dbReference>
<accession>A0A814ACZ2</accession>
<dbReference type="Proteomes" id="UP000663882">
    <property type="component" value="Unassembled WGS sequence"/>
</dbReference>
<comment type="caution">
    <text evidence="3">The sequence shown here is derived from an EMBL/GenBank/DDBJ whole genome shotgun (WGS) entry which is preliminary data.</text>
</comment>
<gene>
    <name evidence="4" type="ORF">OTI717_LOCUS33955</name>
    <name evidence="3" type="ORF">RFH988_LOCUS9482</name>
    <name evidence="2" type="ORF">SEV965_LOCUS5401</name>
</gene>
<feature type="domain" description="Integrase catalytic" evidence="1">
    <location>
        <begin position="155"/>
        <end position="326"/>
    </location>
</feature>
<dbReference type="InterPro" id="IPR001584">
    <property type="entry name" value="Integrase_cat-core"/>
</dbReference>
<dbReference type="Gene3D" id="3.30.420.10">
    <property type="entry name" value="Ribonuclease H-like superfamily/Ribonuclease H"/>
    <property type="match status" value="1"/>
</dbReference>
<sequence length="580" mass="66029">MSESNSKIVEIDNGELIYYTELEKHINTLSGKFQEKSVIKQSVYDDIIKCLLLSKDKPLTLFSSQFIFWVKKHFIITKIAAADIACCIKSKKPICIYEMFYNVIREAHTTISHGGRDKTMHELNSHYSWIPRFAVEIFLKQCISCQTRKPLKQHVVTKPIISLGVMTRLQIDLIDMRTRPDVLNSSITYNWILHCIDHFSKFTWAYPLQNKTAVDVALKLRELFFVFGPPRILHSDNGREFVASVIYELKELFPDMIFIRGRPRHPQSQGCIERANGVLCDALGKWMSINTSSHWSNGLLPVVYGINTRLSVVTKTTPYQVMFGQAPRSDSDFWTLVKENKVIDEEDLPTPIADLNDDNMMNNKNDDFNVGAENIDEDIIQLVQQLSDDAVANSLVDISLPHSSSVKSQQTKHDLIRKVATDNYLNVANKKMKLYQDSIINETEKLNLNDCVGVKINTVDRTNTDAKLLPCLIIEKIEKDEKITFKLACQYGKLENTYSVEHLIDLKMACPKELKQIIIDDLKDITFIEACKLYARASTTGKTCDCKGKCATKQCSCKKMGVYCSTKCHSKRGGCTNMGE</sequence>
<evidence type="ECO:0000313" key="5">
    <source>
        <dbReference type="Proteomes" id="UP000663882"/>
    </source>
</evidence>